<dbReference type="Gene3D" id="3.40.720.10">
    <property type="entry name" value="Alkaline Phosphatase, subunit A"/>
    <property type="match status" value="1"/>
</dbReference>
<comment type="caution">
    <text evidence="1">The sequence shown here is derived from an EMBL/GenBank/DDBJ whole genome shotgun (WGS) entry which is preliminary data.</text>
</comment>
<protein>
    <submittedName>
        <fullName evidence="1">Phosphodiesterase</fullName>
    </submittedName>
</protein>
<sequence>MGKSLTNHVIILSFDCLSALDFPILQKLPHFSSLIEQGAIARKVEAIYPSVTYPSHATIVTGNYPNKHGVVSNTLLQPGKESPDWHWYRRSIKGTTLYDEARKANLTTAALLWPVTGRAKIDYNLPEIFPNRPWQNQVLVSLFSGSPLYQLDLNRRFGHIRNGLSQPELDDFVLASAVHTIQTKKPNIMFVHFTDLDTQRHYHGFTSEETTAAIQRHDERLGKIISVLKENGMYEETTIIALGDHSALSENKAIQLNNLFRKKGLLSVSKSGKLTDWKAYCQSCDGSAYVHVKDKNDTETIQTVQRLLEELLQNKQNGIEFILHDEAAKECGADGNCLFMLEAREGYYFVENHTGDFIKEITAKDVTSSKKYTFGTHGYSPTKPNYETIFIAAGKGIRQGTIIPYMRLIDEGPTIARLLGLHLGETDGTVIEDLLQL</sequence>
<dbReference type="STRING" id="574375.AZF08_18525"/>
<name>A0A073KD23_9BACI</name>
<accession>A0A073KD23</accession>
<dbReference type="eggNOG" id="COG1524">
    <property type="taxonomic scope" value="Bacteria"/>
</dbReference>
<dbReference type="InterPro" id="IPR017850">
    <property type="entry name" value="Alkaline_phosphatase_core_sf"/>
</dbReference>
<keyword evidence="2" id="KW-1185">Reference proteome</keyword>
<dbReference type="CDD" id="cd16018">
    <property type="entry name" value="Enpp"/>
    <property type="match status" value="1"/>
</dbReference>
<evidence type="ECO:0000313" key="1">
    <source>
        <dbReference type="EMBL" id="KEK24352.1"/>
    </source>
</evidence>
<proteinExistence type="predicted"/>
<reference evidence="1 2" key="1">
    <citation type="submission" date="2014-06" db="EMBL/GenBank/DDBJ databases">
        <title>Draft genome sequence of Bacillus gaemokensis JCM 15801 (MCCC 1A00707).</title>
        <authorList>
            <person name="Lai Q."/>
            <person name="Liu Y."/>
            <person name="Shao Z."/>
        </authorList>
    </citation>
    <scope>NUCLEOTIDE SEQUENCE [LARGE SCALE GENOMIC DNA]</scope>
    <source>
        <strain evidence="1 2">JCM 15801</strain>
    </source>
</reference>
<organism evidence="1 2">
    <name type="scientific">Bacillus gaemokensis</name>
    <dbReference type="NCBI Taxonomy" id="574375"/>
    <lineage>
        <taxon>Bacteria</taxon>
        <taxon>Bacillati</taxon>
        <taxon>Bacillota</taxon>
        <taxon>Bacilli</taxon>
        <taxon>Bacillales</taxon>
        <taxon>Bacillaceae</taxon>
        <taxon>Bacillus</taxon>
        <taxon>Bacillus cereus group</taxon>
    </lineage>
</organism>
<dbReference type="Pfam" id="PF01663">
    <property type="entry name" value="Phosphodiest"/>
    <property type="match status" value="1"/>
</dbReference>
<dbReference type="GO" id="GO:0016787">
    <property type="term" value="F:hydrolase activity"/>
    <property type="evidence" value="ECO:0007669"/>
    <property type="project" value="UniProtKB-ARBA"/>
</dbReference>
<dbReference type="Proteomes" id="UP000027778">
    <property type="component" value="Unassembled WGS sequence"/>
</dbReference>
<dbReference type="InterPro" id="IPR002591">
    <property type="entry name" value="Phosphodiest/P_Trfase"/>
</dbReference>
<dbReference type="OrthoDB" id="9779418at2"/>
<dbReference type="RefSeq" id="WP_033674423.1">
    <property type="nucleotide sequence ID" value="NZ_JOTM01000007.1"/>
</dbReference>
<dbReference type="EMBL" id="JOTM01000007">
    <property type="protein sequence ID" value="KEK24352.1"/>
    <property type="molecule type" value="Genomic_DNA"/>
</dbReference>
<gene>
    <name evidence="1" type="ORF">BAGA_26790</name>
</gene>
<dbReference type="PANTHER" id="PTHR10151">
    <property type="entry name" value="ECTONUCLEOTIDE PYROPHOSPHATASE/PHOSPHODIESTERASE"/>
    <property type="match status" value="1"/>
</dbReference>
<dbReference type="SUPFAM" id="SSF53649">
    <property type="entry name" value="Alkaline phosphatase-like"/>
    <property type="match status" value="1"/>
</dbReference>
<dbReference type="AlphaFoldDB" id="A0A073KD23"/>
<dbReference type="PANTHER" id="PTHR10151:SF120">
    <property type="entry name" value="BIS(5'-ADENOSYL)-TRIPHOSPHATASE"/>
    <property type="match status" value="1"/>
</dbReference>
<evidence type="ECO:0000313" key="2">
    <source>
        <dbReference type="Proteomes" id="UP000027778"/>
    </source>
</evidence>